<dbReference type="Proteomes" id="UP001224890">
    <property type="component" value="Unassembled WGS sequence"/>
</dbReference>
<comment type="caution">
    <text evidence="2">The sequence shown here is derived from an EMBL/GenBank/DDBJ whole genome shotgun (WGS) entry which is preliminary data.</text>
</comment>
<dbReference type="AlphaFoldDB" id="A0AAJ0F0B9"/>
<gene>
    <name evidence="2" type="ORF">BDP55DRAFT_629915</name>
</gene>
<organism evidence="2 3">
    <name type="scientific">Colletotrichum godetiae</name>
    <dbReference type="NCBI Taxonomy" id="1209918"/>
    <lineage>
        <taxon>Eukaryota</taxon>
        <taxon>Fungi</taxon>
        <taxon>Dikarya</taxon>
        <taxon>Ascomycota</taxon>
        <taxon>Pezizomycotina</taxon>
        <taxon>Sordariomycetes</taxon>
        <taxon>Hypocreomycetidae</taxon>
        <taxon>Glomerellales</taxon>
        <taxon>Glomerellaceae</taxon>
        <taxon>Colletotrichum</taxon>
        <taxon>Colletotrichum acutatum species complex</taxon>
    </lineage>
</organism>
<sequence>MAARSEPHGSACRPGLSFLQDANPNRRTWLEDGSNPTCKSTCGSEPSRSIESHDERQGVQDPTCHRKHRDADMRSILRDHCLRAQCYNRGRHRRHGVPVTLGFSMAGGAGLAPARRGILPQSRITRALAIGAGLREDLRLSDSRSAVRRKLYEHHRRAISSPVSSSAITGIPSGTGPVRLSS</sequence>
<evidence type="ECO:0000313" key="3">
    <source>
        <dbReference type="Proteomes" id="UP001224890"/>
    </source>
</evidence>
<feature type="region of interest" description="Disordered" evidence="1">
    <location>
        <begin position="163"/>
        <end position="182"/>
    </location>
</feature>
<proteinExistence type="predicted"/>
<keyword evidence="3" id="KW-1185">Reference proteome</keyword>
<reference evidence="2" key="1">
    <citation type="submission" date="2021-06" db="EMBL/GenBank/DDBJ databases">
        <title>Comparative genomics, transcriptomics and evolutionary studies reveal genomic signatures of adaptation to plant cell wall in hemibiotrophic fungi.</title>
        <authorList>
            <consortium name="DOE Joint Genome Institute"/>
            <person name="Baroncelli R."/>
            <person name="Diaz J.F."/>
            <person name="Benocci T."/>
            <person name="Peng M."/>
            <person name="Battaglia E."/>
            <person name="Haridas S."/>
            <person name="Andreopoulos W."/>
            <person name="Labutti K."/>
            <person name="Pangilinan J."/>
            <person name="Floch G.L."/>
            <person name="Makela M.R."/>
            <person name="Henrissat B."/>
            <person name="Grigoriev I.V."/>
            <person name="Crouch J.A."/>
            <person name="De Vries R.P."/>
            <person name="Sukno S.A."/>
            <person name="Thon M.R."/>
        </authorList>
    </citation>
    <scope>NUCLEOTIDE SEQUENCE</scope>
    <source>
        <strain evidence="2">CBS 193.32</strain>
    </source>
</reference>
<name>A0AAJ0F0B9_9PEZI</name>
<feature type="region of interest" description="Disordered" evidence="1">
    <location>
        <begin position="1"/>
        <end position="67"/>
    </location>
</feature>
<protein>
    <submittedName>
        <fullName evidence="2">Uncharacterized protein</fullName>
    </submittedName>
</protein>
<dbReference type="EMBL" id="JAHMHR010000012">
    <property type="protein sequence ID" value="KAK1688317.1"/>
    <property type="molecule type" value="Genomic_DNA"/>
</dbReference>
<feature type="compositionally biased region" description="Polar residues" evidence="1">
    <location>
        <begin position="34"/>
        <end position="47"/>
    </location>
</feature>
<dbReference type="RefSeq" id="XP_060432012.1">
    <property type="nucleotide sequence ID" value="XM_060572086.1"/>
</dbReference>
<accession>A0AAJ0F0B9</accession>
<evidence type="ECO:0000256" key="1">
    <source>
        <dbReference type="SAM" id="MobiDB-lite"/>
    </source>
</evidence>
<evidence type="ECO:0000313" key="2">
    <source>
        <dbReference type="EMBL" id="KAK1688317.1"/>
    </source>
</evidence>
<dbReference type="GeneID" id="85456612"/>
<feature type="compositionally biased region" description="Basic and acidic residues" evidence="1">
    <location>
        <begin position="48"/>
        <end position="58"/>
    </location>
</feature>